<dbReference type="EMBL" id="JAUHHV010000006">
    <property type="protein sequence ID" value="KAK1421573.1"/>
    <property type="molecule type" value="Genomic_DNA"/>
</dbReference>
<protein>
    <submittedName>
        <fullName evidence="1">Uncharacterized protein</fullName>
    </submittedName>
</protein>
<dbReference type="Proteomes" id="UP001229421">
    <property type="component" value="Unassembled WGS sequence"/>
</dbReference>
<proteinExistence type="predicted"/>
<name>A0AAD8KF13_TARER</name>
<keyword evidence="2" id="KW-1185">Reference proteome</keyword>
<evidence type="ECO:0000313" key="2">
    <source>
        <dbReference type="Proteomes" id="UP001229421"/>
    </source>
</evidence>
<evidence type="ECO:0000313" key="1">
    <source>
        <dbReference type="EMBL" id="KAK1421573.1"/>
    </source>
</evidence>
<reference evidence="1" key="1">
    <citation type="journal article" date="2023" name="bioRxiv">
        <title>Improved chromosome-level genome assembly for marigold (Tagetes erecta).</title>
        <authorList>
            <person name="Jiang F."/>
            <person name="Yuan L."/>
            <person name="Wang S."/>
            <person name="Wang H."/>
            <person name="Xu D."/>
            <person name="Wang A."/>
            <person name="Fan W."/>
        </authorList>
    </citation>
    <scope>NUCLEOTIDE SEQUENCE</scope>
    <source>
        <strain evidence="1">WSJ</strain>
        <tissue evidence="1">Leaf</tissue>
    </source>
</reference>
<organism evidence="1 2">
    <name type="scientific">Tagetes erecta</name>
    <name type="common">African marigold</name>
    <dbReference type="NCBI Taxonomy" id="13708"/>
    <lineage>
        <taxon>Eukaryota</taxon>
        <taxon>Viridiplantae</taxon>
        <taxon>Streptophyta</taxon>
        <taxon>Embryophyta</taxon>
        <taxon>Tracheophyta</taxon>
        <taxon>Spermatophyta</taxon>
        <taxon>Magnoliopsida</taxon>
        <taxon>eudicotyledons</taxon>
        <taxon>Gunneridae</taxon>
        <taxon>Pentapetalae</taxon>
        <taxon>asterids</taxon>
        <taxon>campanulids</taxon>
        <taxon>Asterales</taxon>
        <taxon>Asteraceae</taxon>
        <taxon>Asteroideae</taxon>
        <taxon>Heliantheae alliance</taxon>
        <taxon>Tageteae</taxon>
        <taxon>Tagetes</taxon>
    </lineage>
</organism>
<sequence>MKSWIGSCAGSWMKTWVRHGTRHGSGHESDYGLGHGSGHGSTWFKMGMFRPDCIVSVVRICGLFPSLVQQPISLCISVRHFLFNLTDNFQFN</sequence>
<comment type="caution">
    <text evidence="1">The sequence shown here is derived from an EMBL/GenBank/DDBJ whole genome shotgun (WGS) entry which is preliminary data.</text>
</comment>
<accession>A0AAD8KF13</accession>
<gene>
    <name evidence="1" type="ORF">QVD17_24016</name>
</gene>
<dbReference type="AlphaFoldDB" id="A0AAD8KF13"/>